<protein>
    <submittedName>
        <fullName evidence="5">Uncharacterized protein</fullName>
    </submittedName>
</protein>
<dbReference type="InterPro" id="IPR001611">
    <property type="entry name" value="Leu-rich_rpt"/>
</dbReference>
<evidence type="ECO:0000256" key="2">
    <source>
        <dbReference type="ARBA" id="ARBA00022729"/>
    </source>
</evidence>
<keyword evidence="1" id="KW-0433">Leucine-rich repeat</keyword>
<evidence type="ECO:0000256" key="3">
    <source>
        <dbReference type="ARBA" id="ARBA00022737"/>
    </source>
</evidence>
<evidence type="ECO:0000313" key="4">
    <source>
        <dbReference type="Proteomes" id="UP000887577"/>
    </source>
</evidence>
<proteinExistence type="predicted"/>
<dbReference type="WBParaSite" id="PSU_v2.g2227.t1">
    <property type="protein sequence ID" value="PSU_v2.g2227.t1"/>
    <property type="gene ID" value="PSU_v2.g2227"/>
</dbReference>
<dbReference type="AlphaFoldDB" id="A0A914YVW9"/>
<evidence type="ECO:0000256" key="1">
    <source>
        <dbReference type="ARBA" id="ARBA00022614"/>
    </source>
</evidence>
<name>A0A914YVW9_9BILA</name>
<dbReference type="InterPro" id="IPR050541">
    <property type="entry name" value="LRR_TM_domain-containing"/>
</dbReference>
<dbReference type="PROSITE" id="PS51450">
    <property type="entry name" value="LRR"/>
    <property type="match status" value="1"/>
</dbReference>
<keyword evidence="4" id="KW-1185">Reference proteome</keyword>
<sequence length="365" mass="41878">MGRNYLKLQNNDDVIYVCDNGPLCKCENETLKCVHQLLDGEILDTTNLGIKDKKFLLKNVEINDNAITILKKDYIFPKNAKTIVVLDFHDNHISEIENEAFDDFDFLEELNFNHNLMTAIDNKVFTKKLGTRLLRLNLNSNKIQHLTFYSFKYLTELINLDLSQNKDLEVDSDIFGKSLSKLETLNMKWCEIKELDEDTFVNLKSLKTLNLQGNPLTSIPTAIINIPYLIELDLSETDISDINTVAFSTKNNLSSLRLNFMKKLFAIDDCAFCGLPNLEKLYLFSNKHLKTIDENAFGAVKGERRLQKLNGLWLSRCSFTTLPENLYDWQVLESLTVSGNPFVCDCSMAWLINNPKIYAKTSIPM</sequence>
<evidence type="ECO:0000313" key="5">
    <source>
        <dbReference type="WBParaSite" id="PSU_v2.g2227.t1"/>
    </source>
</evidence>
<keyword evidence="2" id="KW-0732">Signal</keyword>
<dbReference type="GO" id="GO:0005886">
    <property type="term" value="C:plasma membrane"/>
    <property type="evidence" value="ECO:0007669"/>
    <property type="project" value="TreeGrafter"/>
</dbReference>
<keyword evidence="3" id="KW-0677">Repeat</keyword>
<dbReference type="SMART" id="SM00369">
    <property type="entry name" value="LRR_TYP"/>
    <property type="match status" value="8"/>
</dbReference>
<dbReference type="Proteomes" id="UP000887577">
    <property type="component" value="Unplaced"/>
</dbReference>
<dbReference type="PANTHER" id="PTHR24369">
    <property type="entry name" value="ANTIGEN BSP, PUTATIVE-RELATED"/>
    <property type="match status" value="1"/>
</dbReference>
<dbReference type="Gene3D" id="3.80.10.10">
    <property type="entry name" value="Ribonuclease Inhibitor"/>
    <property type="match status" value="2"/>
</dbReference>
<dbReference type="Pfam" id="PF13855">
    <property type="entry name" value="LRR_8"/>
    <property type="match status" value="1"/>
</dbReference>
<dbReference type="InterPro" id="IPR032675">
    <property type="entry name" value="LRR_dom_sf"/>
</dbReference>
<dbReference type="PANTHER" id="PTHR24369:SF210">
    <property type="entry name" value="CHAOPTIN-RELATED"/>
    <property type="match status" value="1"/>
</dbReference>
<accession>A0A914YVW9</accession>
<reference evidence="5" key="1">
    <citation type="submission" date="2022-11" db="UniProtKB">
        <authorList>
            <consortium name="WormBaseParasite"/>
        </authorList>
    </citation>
    <scope>IDENTIFICATION</scope>
</reference>
<organism evidence="4 5">
    <name type="scientific">Panagrolaimus superbus</name>
    <dbReference type="NCBI Taxonomy" id="310955"/>
    <lineage>
        <taxon>Eukaryota</taxon>
        <taxon>Metazoa</taxon>
        <taxon>Ecdysozoa</taxon>
        <taxon>Nematoda</taxon>
        <taxon>Chromadorea</taxon>
        <taxon>Rhabditida</taxon>
        <taxon>Tylenchina</taxon>
        <taxon>Panagrolaimomorpha</taxon>
        <taxon>Panagrolaimoidea</taxon>
        <taxon>Panagrolaimidae</taxon>
        <taxon>Panagrolaimus</taxon>
    </lineage>
</organism>
<dbReference type="SUPFAM" id="SSF52058">
    <property type="entry name" value="L domain-like"/>
    <property type="match status" value="1"/>
</dbReference>
<dbReference type="InterPro" id="IPR003591">
    <property type="entry name" value="Leu-rich_rpt_typical-subtyp"/>
</dbReference>